<dbReference type="Pfam" id="PF05239">
    <property type="entry name" value="PRC"/>
    <property type="match status" value="2"/>
</dbReference>
<feature type="domain" description="PRC-barrel" evidence="1">
    <location>
        <begin position="7"/>
        <end position="70"/>
    </location>
</feature>
<sequence length="156" mass="17170">MRTMQALIGLPIITTADGEELGHVIDGLMDGNTVVGLLVKPHRLLAHHLFLPVEQIAQSGSSAVMVKNSTVLQAYSDRHKQLYPICTSRKKLKGKPVLSDEGELLGLAEDVYFEMELGTIIGYEVTDGWLADLKEGRQVIKGHDLIIKKERAILSL</sequence>
<feature type="domain" description="PRC-barrel" evidence="1">
    <location>
        <begin position="90"/>
        <end position="136"/>
    </location>
</feature>
<gene>
    <name evidence="2" type="ORF">JOC54_001253</name>
</gene>
<dbReference type="InterPro" id="IPR011033">
    <property type="entry name" value="PRC_barrel-like_sf"/>
</dbReference>
<organism evidence="2 3">
    <name type="scientific">Shouchella xiaoxiensis</name>
    <dbReference type="NCBI Taxonomy" id="766895"/>
    <lineage>
        <taxon>Bacteria</taxon>
        <taxon>Bacillati</taxon>
        <taxon>Bacillota</taxon>
        <taxon>Bacilli</taxon>
        <taxon>Bacillales</taxon>
        <taxon>Bacillaceae</taxon>
        <taxon>Shouchella</taxon>
    </lineage>
</organism>
<evidence type="ECO:0000313" key="2">
    <source>
        <dbReference type="EMBL" id="MBM7838022.1"/>
    </source>
</evidence>
<comment type="caution">
    <text evidence="2">The sequence shown here is derived from an EMBL/GenBank/DDBJ whole genome shotgun (WGS) entry which is preliminary data.</text>
</comment>
<evidence type="ECO:0000259" key="1">
    <source>
        <dbReference type="Pfam" id="PF05239"/>
    </source>
</evidence>
<protein>
    <submittedName>
        <fullName evidence="2">Uncharacterized protein YrrD</fullName>
    </submittedName>
</protein>
<name>A0ABS2SR85_9BACI</name>
<dbReference type="SUPFAM" id="SSF50346">
    <property type="entry name" value="PRC-barrel domain"/>
    <property type="match status" value="2"/>
</dbReference>
<proteinExistence type="predicted"/>
<dbReference type="Gene3D" id="2.30.30.240">
    <property type="entry name" value="PRC-barrel domain"/>
    <property type="match status" value="2"/>
</dbReference>
<evidence type="ECO:0000313" key="3">
    <source>
        <dbReference type="Proteomes" id="UP001179280"/>
    </source>
</evidence>
<reference evidence="2" key="1">
    <citation type="submission" date="2021-01" db="EMBL/GenBank/DDBJ databases">
        <title>Genomic Encyclopedia of Type Strains, Phase IV (KMG-IV): sequencing the most valuable type-strain genomes for metagenomic binning, comparative biology and taxonomic classification.</title>
        <authorList>
            <person name="Goeker M."/>
        </authorList>
    </citation>
    <scope>NUCLEOTIDE SEQUENCE</scope>
    <source>
        <strain evidence="2">DSM 21943</strain>
    </source>
</reference>
<dbReference type="Proteomes" id="UP001179280">
    <property type="component" value="Unassembled WGS sequence"/>
</dbReference>
<dbReference type="InterPro" id="IPR027275">
    <property type="entry name" value="PRC-brl_dom"/>
</dbReference>
<keyword evidence="3" id="KW-1185">Reference proteome</keyword>
<accession>A0ABS2SR85</accession>
<dbReference type="EMBL" id="JAFBCV010000003">
    <property type="protein sequence ID" value="MBM7838022.1"/>
    <property type="molecule type" value="Genomic_DNA"/>
</dbReference>